<dbReference type="OrthoDB" id="2093493at2759"/>
<proteinExistence type="predicted"/>
<protein>
    <submittedName>
        <fullName evidence="1">Uncharacterized protein</fullName>
    </submittedName>
</protein>
<evidence type="ECO:0000313" key="1">
    <source>
        <dbReference type="EMBL" id="ODQ62267.1"/>
    </source>
</evidence>
<sequence length="187" mass="20878">MSGGPVPVYKKYTQGSKGIWEKIRQVLTLVPNRSSGNPVVPLYRVPAPGSQPKGKYYEDPYSLPAGDIQGNTYFKRDARRNYPKISAFDQTRVSGLLKLGTSTDPRISIGNTGEKELQVFKEPEAKIYLSSSLKAADDQIIQKQILGQYGVVVAPSLNLSKKSQVRIVKGDHGMYPENYPCRIFNYY</sequence>
<reference evidence="1 2" key="1">
    <citation type="journal article" date="2016" name="Proc. Natl. Acad. Sci. U.S.A.">
        <title>Comparative genomics of biotechnologically important yeasts.</title>
        <authorList>
            <person name="Riley R."/>
            <person name="Haridas S."/>
            <person name="Wolfe K.H."/>
            <person name="Lopes M.R."/>
            <person name="Hittinger C.T."/>
            <person name="Goeker M."/>
            <person name="Salamov A.A."/>
            <person name="Wisecaver J.H."/>
            <person name="Long T.M."/>
            <person name="Calvey C.H."/>
            <person name="Aerts A.L."/>
            <person name="Barry K.W."/>
            <person name="Choi C."/>
            <person name="Clum A."/>
            <person name="Coughlan A.Y."/>
            <person name="Deshpande S."/>
            <person name="Douglass A.P."/>
            <person name="Hanson S.J."/>
            <person name="Klenk H.-P."/>
            <person name="LaButti K.M."/>
            <person name="Lapidus A."/>
            <person name="Lindquist E.A."/>
            <person name="Lipzen A.M."/>
            <person name="Meier-Kolthoff J.P."/>
            <person name="Ohm R.A."/>
            <person name="Otillar R.P."/>
            <person name="Pangilinan J.L."/>
            <person name="Peng Y."/>
            <person name="Rokas A."/>
            <person name="Rosa C.A."/>
            <person name="Scheuner C."/>
            <person name="Sibirny A.A."/>
            <person name="Slot J.C."/>
            <person name="Stielow J.B."/>
            <person name="Sun H."/>
            <person name="Kurtzman C.P."/>
            <person name="Blackwell M."/>
            <person name="Grigoriev I.V."/>
            <person name="Jeffries T.W."/>
        </authorList>
    </citation>
    <scope>NUCLEOTIDE SEQUENCE [LARGE SCALE GENOMIC DNA]</scope>
    <source>
        <strain evidence="2">ATCC 58044 / CBS 1984 / NCYC 433 / NRRL Y-366-8</strain>
    </source>
</reference>
<dbReference type="PIRSF" id="PIRSF022976">
    <property type="entry name" value="NADH_Oxi_21kDa"/>
    <property type="match status" value="1"/>
</dbReference>
<evidence type="ECO:0000313" key="2">
    <source>
        <dbReference type="Proteomes" id="UP000094112"/>
    </source>
</evidence>
<dbReference type="PANTHER" id="PTHR37325">
    <property type="entry name" value="OXIDOREDUCTASE 21 KDA SUBUNIT, PUTATIVE (AFU_ORTHOLOGUE AFUA_4G05910)-RELATED"/>
    <property type="match status" value="1"/>
</dbReference>
<dbReference type="GeneID" id="30201631"/>
<dbReference type="EMBL" id="KV454208">
    <property type="protein sequence ID" value="ODQ62267.1"/>
    <property type="molecule type" value="Genomic_DNA"/>
</dbReference>
<dbReference type="CDD" id="cd22849">
    <property type="entry name" value="NuzM"/>
    <property type="match status" value="1"/>
</dbReference>
<dbReference type="AlphaFoldDB" id="A0A1E3PBK4"/>
<dbReference type="STRING" id="683960.A0A1E3PBK4"/>
<organism evidence="1 2">
    <name type="scientific">Wickerhamomyces anomalus (strain ATCC 58044 / CBS 1984 / NCYC 433 / NRRL Y-366-8)</name>
    <name type="common">Yeast</name>
    <name type="synonym">Hansenula anomala</name>
    <dbReference type="NCBI Taxonomy" id="683960"/>
    <lineage>
        <taxon>Eukaryota</taxon>
        <taxon>Fungi</taxon>
        <taxon>Dikarya</taxon>
        <taxon>Ascomycota</taxon>
        <taxon>Saccharomycotina</taxon>
        <taxon>Saccharomycetes</taxon>
        <taxon>Phaffomycetales</taxon>
        <taxon>Wickerhamomycetaceae</taxon>
        <taxon>Wickerhamomyces</taxon>
    </lineage>
</organism>
<keyword evidence="2" id="KW-1185">Reference proteome</keyword>
<dbReference type="RefSeq" id="XP_019041474.1">
    <property type="nucleotide sequence ID" value="XM_019184385.1"/>
</dbReference>
<dbReference type="InterPro" id="IPR016813">
    <property type="entry name" value="NADH_Ub_cplx-1_21kDa"/>
</dbReference>
<gene>
    <name evidence="1" type="ORF">WICANDRAFT_76447</name>
</gene>
<name>A0A1E3PBK4_WICAA</name>
<accession>A0A1E3PBK4</accession>
<dbReference type="PANTHER" id="PTHR37325:SF1">
    <property type="entry name" value="OXIDOREDUCTASE 21 KDA SUBUNIT, PUTATIVE (AFU_ORTHOLOGUE AFUA_4G05910)-RELATED"/>
    <property type="match status" value="1"/>
</dbReference>
<dbReference type="Proteomes" id="UP000094112">
    <property type="component" value="Unassembled WGS sequence"/>
</dbReference>